<dbReference type="CDD" id="cd14014">
    <property type="entry name" value="STKc_PknB_like"/>
    <property type="match status" value="1"/>
</dbReference>
<evidence type="ECO:0000256" key="1">
    <source>
        <dbReference type="ARBA" id="ARBA00022679"/>
    </source>
</evidence>
<dbReference type="Proteomes" id="UP001291309">
    <property type="component" value="Unassembled WGS sequence"/>
</dbReference>
<sequence length="589" mass="64287">MLPWQEPVEEARGLIGQRFGRFEVVRELGRGGMGTVWLAEHTLIQKRVAVKVLHEHLARDQRLVSRFLSEARTLTLIQHENVVSIYDLDMRDGRPSLVMEYLEGQSLSAFVKGPLEPALAVDLLTQVCDALGAAHAHGIVHRDLKPANVFLVPGGNGRHRVKLLDFGIAKLLDYPTDMTPTQNGVLLGTPEFMSPEQCVGEAVDARADLYAVGVLGYFLLTGALPFNGRPAELLLAHLQKPPPLAHEARPGVPQALSRVLVRAMAKRPEQRFASAAELREALQATVAPRPAAPVFTARVRMSGAAGSMELRCDRVGRGGLFLHTEGVPPPLLEDVGLLLRLPGGELACTGQVVRHVSVAQAREWRMAPGFAVQLRDSAPGFLDALERLIAGERVAPQTPPLGVEHQNTRADSVLQRFRGRLRGDHYGVLGVPCEADFDAVRVGAREARLALEPLMKLPLSAGQRAQVERALERVAEALHVLGHPERRAEYDAGLRNLEGLLRCLSAGLTVTALEGCRRRFLEHHRVPEGHAMLHMVTGASFAAQGKLPEALAAYEAALRVDPLHLEALKIWRSLRNRVRATPPAEGAGR</sequence>
<evidence type="ECO:0000259" key="8">
    <source>
        <dbReference type="PROSITE" id="PS50076"/>
    </source>
</evidence>
<dbReference type="InterPro" id="IPR017441">
    <property type="entry name" value="Protein_kinase_ATP_BS"/>
</dbReference>
<proteinExistence type="predicted"/>
<keyword evidence="3 9" id="KW-0418">Kinase</keyword>
<evidence type="ECO:0000313" key="9">
    <source>
        <dbReference type="EMBL" id="MDY7225852.1"/>
    </source>
</evidence>
<keyword evidence="10" id="KW-1185">Reference proteome</keyword>
<comment type="caution">
    <text evidence="9">The sequence shown here is derived from an EMBL/GenBank/DDBJ whole genome shotgun (WGS) entry which is preliminary data.</text>
</comment>
<dbReference type="PANTHER" id="PTHR43289:SF6">
    <property type="entry name" value="SERINE_THREONINE-PROTEIN KINASE NEKL-3"/>
    <property type="match status" value="1"/>
</dbReference>
<dbReference type="Gene3D" id="2.40.10.220">
    <property type="entry name" value="predicted glycosyltransferase like domains"/>
    <property type="match status" value="1"/>
</dbReference>
<dbReference type="InterPro" id="IPR008271">
    <property type="entry name" value="Ser/Thr_kinase_AS"/>
</dbReference>
<dbReference type="SMART" id="SM00220">
    <property type="entry name" value="S_TKc"/>
    <property type="match status" value="1"/>
</dbReference>
<dbReference type="Gene3D" id="1.10.287.110">
    <property type="entry name" value="DnaJ domain"/>
    <property type="match status" value="1"/>
</dbReference>
<evidence type="ECO:0000256" key="2">
    <source>
        <dbReference type="ARBA" id="ARBA00022741"/>
    </source>
</evidence>
<dbReference type="EMBL" id="JAXIVS010000002">
    <property type="protein sequence ID" value="MDY7225852.1"/>
    <property type="molecule type" value="Genomic_DNA"/>
</dbReference>
<dbReference type="SUPFAM" id="SSF56112">
    <property type="entry name" value="Protein kinase-like (PK-like)"/>
    <property type="match status" value="1"/>
</dbReference>
<keyword evidence="4 6" id="KW-0067">ATP-binding</keyword>
<dbReference type="PROSITE" id="PS50011">
    <property type="entry name" value="PROTEIN_KINASE_DOM"/>
    <property type="match status" value="1"/>
</dbReference>
<protein>
    <submittedName>
        <fullName evidence="9">Protein kinase</fullName>
    </submittedName>
</protein>
<feature type="binding site" evidence="6">
    <location>
        <position position="51"/>
    </location>
    <ligand>
        <name>ATP</name>
        <dbReference type="ChEBI" id="CHEBI:30616"/>
    </ligand>
</feature>
<dbReference type="SUPFAM" id="SSF46565">
    <property type="entry name" value="Chaperone J-domain"/>
    <property type="match status" value="1"/>
</dbReference>
<evidence type="ECO:0000256" key="6">
    <source>
        <dbReference type="PROSITE-ProRule" id="PRU10141"/>
    </source>
</evidence>
<dbReference type="Pfam" id="PF00069">
    <property type="entry name" value="Pkinase"/>
    <property type="match status" value="1"/>
</dbReference>
<gene>
    <name evidence="9" type="ORF">SYV04_05640</name>
</gene>
<dbReference type="InterPro" id="IPR019734">
    <property type="entry name" value="TPR_rpt"/>
</dbReference>
<accession>A0ABU5GZ79</accession>
<dbReference type="Gene3D" id="3.30.200.20">
    <property type="entry name" value="Phosphorylase Kinase, domain 1"/>
    <property type="match status" value="1"/>
</dbReference>
<dbReference type="PANTHER" id="PTHR43289">
    <property type="entry name" value="MITOGEN-ACTIVATED PROTEIN KINASE KINASE KINASE 20-RELATED"/>
    <property type="match status" value="1"/>
</dbReference>
<dbReference type="Gene3D" id="1.10.510.10">
    <property type="entry name" value="Transferase(Phosphotransferase) domain 1"/>
    <property type="match status" value="1"/>
</dbReference>
<dbReference type="PROSITE" id="PS00107">
    <property type="entry name" value="PROTEIN_KINASE_ATP"/>
    <property type="match status" value="1"/>
</dbReference>
<organism evidence="9 10">
    <name type="scientific">Hyalangium rubrum</name>
    <dbReference type="NCBI Taxonomy" id="3103134"/>
    <lineage>
        <taxon>Bacteria</taxon>
        <taxon>Pseudomonadati</taxon>
        <taxon>Myxococcota</taxon>
        <taxon>Myxococcia</taxon>
        <taxon>Myxococcales</taxon>
        <taxon>Cystobacterineae</taxon>
        <taxon>Archangiaceae</taxon>
        <taxon>Hyalangium</taxon>
    </lineage>
</organism>
<dbReference type="PROSITE" id="PS50005">
    <property type="entry name" value="TPR"/>
    <property type="match status" value="1"/>
</dbReference>
<dbReference type="InterPro" id="IPR000719">
    <property type="entry name" value="Prot_kinase_dom"/>
</dbReference>
<keyword evidence="2 6" id="KW-0547">Nucleotide-binding</keyword>
<name>A0ABU5GZ79_9BACT</name>
<dbReference type="PROSITE" id="PS50076">
    <property type="entry name" value="DNAJ_2"/>
    <property type="match status" value="1"/>
</dbReference>
<dbReference type="GO" id="GO:0016301">
    <property type="term" value="F:kinase activity"/>
    <property type="evidence" value="ECO:0007669"/>
    <property type="project" value="UniProtKB-KW"/>
</dbReference>
<evidence type="ECO:0000256" key="5">
    <source>
        <dbReference type="PROSITE-ProRule" id="PRU00339"/>
    </source>
</evidence>
<feature type="domain" description="Protein kinase" evidence="7">
    <location>
        <begin position="22"/>
        <end position="286"/>
    </location>
</feature>
<keyword evidence="1" id="KW-0808">Transferase</keyword>
<evidence type="ECO:0000256" key="4">
    <source>
        <dbReference type="ARBA" id="ARBA00022840"/>
    </source>
</evidence>
<dbReference type="InterPro" id="IPR011009">
    <property type="entry name" value="Kinase-like_dom_sf"/>
</dbReference>
<dbReference type="RefSeq" id="WP_321544578.1">
    <property type="nucleotide sequence ID" value="NZ_JAXIVS010000002.1"/>
</dbReference>
<evidence type="ECO:0000313" key="10">
    <source>
        <dbReference type="Proteomes" id="UP001291309"/>
    </source>
</evidence>
<evidence type="ECO:0000256" key="3">
    <source>
        <dbReference type="ARBA" id="ARBA00022777"/>
    </source>
</evidence>
<dbReference type="PROSITE" id="PS00108">
    <property type="entry name" value="PROTEIN_KINASE_ST"/>
    <property type="match status" value="1"/>
</dbReference>
<dbReference type="InterPro" id="IPR001623">
    <property type="entry name" value="DnaJ_domain"/>
</dbReference>
<feature type="repeat" description="TPR" evidence="5">
    <location>
        <begin position="531"/>
        <end position="564"/>
    </location>
</feature>
<keyword evidence="5" id="KW-0802">TPR repeat</keyword>
<reference evidence="9 10" key="1">
    <citation type="submission" date="2023-12" db="EMBL/GenBank/DDBJ databases">
        <title>the genome sequence of Hyalangium sp. s54d21.</title>
        <authorList>
            <person name="Zhang X."/>
        </authorList>
    </citation>
    <scope>NUCLEOTIDE SEQUENCE [LARGE SCALE GENOMIC DNA]</scope>
    <source>
        <strain evidence="10">s54d21</strain>
    </source>
</reference>
<evidence type="ECO:0000259" key="7">
    <source>
        <dbReference type="PROSITE" id="PS50011"/>
    </source>
</evidence>
<dbReference type="InterPro" id="IPR036869">
    <property type="entry name" value="J_dom_sf"/>
</dbReference>
<feature type="domain" description="J" evidence="8">
    <location>
        <begin position="424"/>
        <end position="494"/>
    </location>
</feature>